<feature type="compositionally biased region" description="Basic and acidic residues" evidence="1">
    <location>
        <begin position="1067"/>
        <end position="1087"/>
    </location>
</feature>
<feature type="region of interest" description="Disordered" evidence="1">
    <location>
        <begin position="1064"/>
        <end position="1148"/>
    </location>
</feature>
<dbReference type="InterPro" id="IPR014729">
    <property type="entry name" value="Rossmann-like_a/b/a_fold"/>
</dbReference>
<dbReference type="Pfam" id="PF00266">
    <property type="entry name" value="Aminotran_5"/>
    <property type="match status" value="1"/>
</dbReference>
<feature type="compositionally biased region" description="Low complexity" evidence="1">
    <location>
        <begin position="762"/>
        <end position="775"/>
    </location>
</feature>
<dbReference type="Pfam" id="PF01171">
    <property type="entry name" value="ATP_bind_3"/>
    <property type="match status" value="1"/>
</dbReference>
<dbReference type="InterPro" id="IPR015422">
    <property type="entry name" value="PyrdxlP-dep_Trfase_small"/>
</dbReference>
<feature type="compositionally biased region" description="Polar residues" evidence="1">
    <location>
        <begin position="748"/>
        <end position="761"/>
    </location>
</feature>
<reference evidence="4 5" key="1">
    <citation type="submission" date="2024-08" db="EMBL/GenBank/DDBJ databases">
        <authorList>
            <person name="Cucini C."/>
            <person name="Frati F."/>
        </authorList>
    </citation>
    <scope>NUCLEOTIDE SEQUENCE [LARGE SCALE GENOMIC DNA]</scope>
</reference>
<dbReference type="EMBL" id="CAXLJM020000051">
    <property type="protein sequence ID" value="CAL8115207.1"/>
    <property type="molecule type" value="Genomic_DNA"/>
</dbReference>
<organism evidence="4 5">
    <name type="scientific">Orchesella dallaii</name>
    <dbReference type="NCBI Taxonomy" id="48710"/>
    <lineage>
        <taxon>Eukaryota</taxon>
        <taxon>Metazoa</taxon>
        <taxon>Ecdysozoa</taxon>
        <taxon>Arthropoda</taxon>
        <taxon>Hexapoda</taxon>
        <taxon>Collembola</taxon>
        <taxon>Entomobryomorpha</taxon>
        <taxon>Entomobryoidea</taxon>
        <taxon>Orchesellidae</taxon>
        <taxon>Orchesellinae</taxon>
        <taxon>Orchesella</taxon>
    </lineage>
</organism>
<dbReference type="InterPro" id="IPR015424">
    <property type="entry name" value="PyrdxlP-dep_Trfase"/>
</dbReference>
<dbReference type="Gene3D" id="3.40.640.10">
    <property type="entry name" value="Type I PLP-dependent aspartate aminotransferase-like (Major domain)"/>
    <property type="match status" value="1"/>
</dbReference>
<dbReference type="PANTHER" id="PTHR43686:SF1">
    <property type="entry name" value="AMINOTRAN_5 DOMAIN-CONTAINING PROTEIN"/>
    <property type="match status" value="1"/>
</dbReference>
<comment type="caution">
    <text evidence="4">The sequence shown here is derived from an EMBL/GenBank/DDBJ whole genome shotgun (WGS) entry which is preliminary data.</text>
</comment>
<dbReference type="InterPro" id="IPR000192">
    <property type="entry name" value="Aminotrans_V_dom"/>
</dbReference>
<dbReference type="InterPro" id="IPR011063">
    <property type="entry name" value="TilS/TtcA_N"/>
</dbReference>
<dbReference type="Gene3D" id="3.40.50.620">
    <property type="entry name" value="HUPs"/>
    <property type="match status" value="1"/>
</dbReference>
<name>A0ABP1QZ71_9HEXA</name>
<dbReference type="SUPFAM" id="SSF52402">
    <property type="entry name" value="Adenine nucleotide alpha hydrolases-like"/>
    <property type="match status" value="1"/>
</dbReference>
<evidence type="ECO:0008006" key="6">
    <source>
        <dbReference type="Google" id="ProtNLM"/>
    </source>
</evidence>
<evidence type="ECO:0000259" key="2">
    <source>
        <dbReference type="Pfam" id="PF00266"/>
    </source>
</evidence>
<feature type="domain" description="Aminotransferase class V" evidence="2">
    <location>
        <begin position="97"/>
        <end position="467"/>
    </location>
</feature>
<keyword evidence="5" id="KW-1185">Reference proteome</keyword>
<accession>A0ABP1QZ71</accession>
<proteinExistence type="predicted"/>
<evidence type="ECO:0000259" key="3">
    <source>
        <dbReference type="Pfam" id="PF01171"/>
    </source>
</evidence>
<feature type="compositionally biased region" description="Low complexity" evidence="1">
    <location>
        <begin position="1122"/>
        <end position="1136"/>
    </location>
</feature>
<gene>
    <name evidence="4" type="ORF">ODALV1_LOCUS16758</name>
</gene>
<evidence type="ECO:0000313" key="5">
    <source>
        <dbReference type="Proteomes" id="UP001642540"/>
    </source>
</evidence>
<feature type="region of interest" description="Disordered" evidence="1">
    <location>
        <begin position="748"/>
        <end position="783"/>
    </location>
</feature>
<dbReference type="SUPFAM" id="SSF53383">
    <property type="entry name" value="PLP-dependent transferases"/>
    <property type="match status" value="1"/>
</dbReference>
<protein>
    <recommendedName>
        <fullName evidence="6">tRNA 2-thiocytidine biosynthesis protein TtcA</fullName>
    </recommendedName>
</protein>
<sequence>MNALVGAIKRESIMSYPSSTMKPAGPRKFYQLPDTPSSSLEYGSGDVDSNCNSQRGAKKFRAKATQKNIRGLMEMVERNVIGRETVFQSPFGPRRCVYMDHTASGQPLRCIEDYIRDHVLPYYGNTHTTSTLTSSQTTMFRHEAKDIIRNAVGASEHDAVIFCGSGATAAIHKLINAVYRGSDKPAPIVFIGPYEHHSNILPWRDAGAEMIYIPETSEGSFDIKFLEDKLKQFTADGVKNRTLIGSFSIASNITGIPTDDVAVTVLMHKYGGLAFWDYSAAAPHIQIVMNPIVTNQSEEGMAKKDAMYFSGHKFVGGPQTPGVLVAKKSVFENPVPDGGGGGTVFFVTKESHRYLQNVEYREEGGTPAIIESVRLGLVFRMKESIGAANVVAKESVFAKKACVEWSKYPGIKILGSRSHPRIAILSFLIENLETELYLHHNFVVALLNDLFGIQARGGCACAGPYGQSLLGISTELARDYENLLLEDSRLDRNHLRRYLEGSAYEVFRPGFTRLSIPYHTPAQEAEYVIEAVKLIAEHGYKLLPLYTCNPETGEFHHHSTNMYQNRKWLSWATFDTEGIRYKERQRNSSEDYPNYKECLEQAKTIMTNAHNLCKRRTLPDQSLMFDAAAARLKWFMLPSEALEVLNNHQNNTKGISIKSPKPFRVKTYSLEKDGQSVTNFYPNSVPYQLIQWGDGDVVSPAKYLAKSDDVFQSNSSDHYYSSNENDSDPELLIAEGATVTGPSICFTSTNNSESKSSPTAKSNSLSLSESSTVSEGVRNNSYPSMNDVARVRAENPVNGSNGFSQSTEYIYGRNDSTSSLNQDGMSLGSLSRANSVDQHYPNCMPVANYQTANYVISANVQQSDPQPYSNGINGYAESGSQLSYTYPVTHYANPPNTPLAGYTNQMAQPVAQMNSSWSQQQGYDTSNFPFSPSPAMQNYTVSSDSGVISGNDTAWGHLNSPVMTPSPVPCYSNQMSGSITSEQIYNQPMSGITGSSLPLSNNTGLPVNSYGSQSSPCLASPTNSSQAAIASQGLKNAFQRVTNEIANELKSELRGVISQVEQGMDPDACRERASSFTSKDKKMDALKKRARTLSGQVHFKRQETKDEVKAAKSEEKSDSTDESSSASEVSSATDSKNASTQSEPPTLGKMKNCVDGCALVKRDEDELNAAKLELTRRPPKWHCPPKNILKPTLTALKEFPMMIKDGDKILVCLSGGKDSLSLLHTMKQLQFILAKSGINFTFGAMTVDPKHSGYDPRPLIPYLESLGVPYFYEEQGIMPVALEKGPENVTSICSFCSRMKRGRIYACARTNGYNVLALGQHLDDLAESFFMSVFHNGLMRTMKAAYTVQEEDLRVIRPFVYVREKSLRDFAEGRGLPVIPENCPACFEAPTERHRVKQLLAQQEILFPKLYLSLRTAMRPLMAIDRCGMESGRSNLAFPGSHVPDGDEEI</sequence>
<dbReference type="Proteomes" id="UP001642540">
    <property type="component" value="Unassembled WGS sequence"/>
</dbReference>
<dbReference type="InterPro" id="IPR015421">
    <property type="entry name" value="PyrdxlP-dep_Trfase_major"/>
</dbReference>
<evidence type="ECO:0000256" key="1">
    <source>
        <dbReference type="SAM" id="MobiDB-lite"/>
    </source>
</evidence>
<evidence type="ECO:0000313" key="4">
    <source>
        <dbReference type="EMBL" id="CAL8115207.1"/>
    </source>
</evidence>
<feature type="domain" description="tRNA(Ile)-lysidine/2-thiocytidine synthase N-terminal" evidence="3">
    <location>
        <begin position="1208"/>
        <end position="1377"/>
    </location>
</feature>
<dbReference type="Gene3D" id="3.90.1150.10">
    <property type="entry name" value="Aspartate Aminotransferase, domain 1"/>
    <property type="match status" value="1"/>
</dbReference>
<dbReference type="CDD" id="cd24138">
    <property type="entry name" value="TtcA-like"/>
    <property type="match status" value="1"/>
</dbReference>
<feature type="compositionally biased region" description="Basic and acidic residues" evidence="1">
    <location>
        <begin position="1100"/>
        <end position="1119"/>
    </location>
</feature>
<dbReference type="PANTHER" id="PTHR43686">
    <property type="entry name" value="SULFURTRANSFERASE-RELATED"/>
    <property type="match status" value="1"/>
</dbReference>